<name>A0A4Z2JGB4_9TELE</name>
<dbReference type="EMBL" id="SRLO01000003">
    <property type="protein sequence ID" value="TNN89011.1"/>
    <property type="molecule type" value="Genomic_DNA"/>
</dbReference>
<proteinExistence type="predicted"/>
<dbReference type="AlphaFoldDB" id="A0A4Z2JGB4"/>
<reference evidence="1 2" key="1">
    <citation type="submission" date="2019-03" db="EMBL/GenBank/DDBJ databases">
        <title>First draft genome of Liparis tanakae, snailfish: a comprehensive survey of snailfish specific genes.</title>
        <authorList>
            <person name="Kim W."/>
            <person name="Song I."/>
            <person name="Jeong J.-H."/>
            <person name="Kim D."/>
            <person name="Kim S."/>
            <person name="Ryu S."/>
            <person name="Song J.Y."/>
            <person name="Lee S.K."/>
        </authorList>
    </citation>
    <scope>NUCLEOTIDE SEQUENCE [LARGE SCALE GENOMIC DNA]</scope>
    <source>
        <tissue evidence="1">Muscle</tissue>
    </source>
</reference>
<protein>
    <submittedName>
        <fullName evidence="1">Uncharacterized protein</fullName>
    </submittedName>
</protein>
<dbReference type="Proteomes" id="UP000314294">
    <property type="component" value="Unassembled WGS sequence"/>
</dbReference>
<keyword evidence="2" id="KW-1185">Reference proteome</keyword>
<evidence type="ECO:0000313" key="2">
    <source>
        <dbReference type="Proteomes" id="UP000314294"/>
    </source>
</evidence>
<evidence type="ECO:0000313" key="1">
    <source>
        <dbReference type="EMBL" id="TNN89011.1"/>
    </source>
</evidence>
<accession>A0A4Z2JGB4</accession>
<sequence length="151" mass="17326">MSSGTWVTHHVLLPLMGKFANRTVLTADSKLCCRGTHCTRRLRHWRGARDQHTGEGDELSRLFKRHTELQEPTQWHTDLSKVWQQAQNSEAAGSNSVLLGTEGEVKQRRRGGARIKMREVEVVALSKWCVIYTYSMLKHTCSHSTLHIMLF</sequence>
<comment type="caution">
    <text evidence="1">The sequence shown here is derived from an EMBL/GenBank/DDBJ whole genome shotgun (WGS) entry which is preliminary data.</text>
</comment>
<gene>
    <name evidence="1" type="ORF">EYF80_000889</name>
</gene>
<organism evidence="1 2">
    <name type="scientific">Liparis tanakae</name>
    <name type="common">Tanaka's snailfish</name>
    <dbReference type="NCBI Taxonomy" id="230148"/>
    <lineage>
        <taxon>Eukaryota</taxon>
        <taxon>Metazoa</taxon>
        <taxon>Chordata</taxon>
        <taxon>Craniata</taxon>
        <taxon>Vertebrata</taxon>
        <taxon>Euteleostomi</taxon>
        <taxon>Actinopterygii</taxon>
        <taxon>Neopterygii</taxon>
        <taxon>Teleostei</taxon>
        <taxon>Neoteleostei</taxon>
        <taxon>Acanthomorphata</taxon>
        <taxon>Eupercaria</taxon>
        <taxon>Perciformes</taxon>
        <taxon>Cottioidei</taxon>
        <taxon>Cottales</taxon>
        <taxon>Liparidae</taxon>
        <taxon>Liparis</taxon>
    </lineage>
</organism>